<evidence type="ECO:0000256" key="9">
    <source>
        <dbReference type="ARBA" id="ARBA00058004"/>
    </source>
</evidence>
<dbReference type="Pfam" id="PF02518">
    <property type="entry name" value="HATPase_c"/>
    <property type="match status" value="1"/>
</dbReference>
<evidence type="ECO:0000259" key="13">
    <source>
        <dbReference type="PROSITE" id="PS50109"/>
    </source>
</evidence>
<dbReference type="InterPro" id="IPR001789">
    <property type="entry name" value="Sig_transdc_resp-reg_receiver"/>
</dbReference>
<evidence type="ECO:0000256" key="12">
    <source>
        <dbReference type="SAM" id="Phobius"/>
    </source>
</evidence>
<evidence type="ECO:0000256" key="5">
    <source>
        <dbReference type="ARBA" id="ARBA00022729"/>
    </source>
</evidence>
<organism evidence="15 16">
    <name type="scientific">Aquabacterium olei</name>
    <dbReference type="NCBI Taxonomy" id="1296669"/>
    <lineage>
        <taxon>Bacteria</taxon>
        <taxon>Pseudomonadati</taxon>
        <taxon>Pseudomonadota</taxon>
        <taxon>Betaproteobacteria</taxon>
        <taxon>Burkholderiales</taxon>
        <taxon>Aquabacterium</taxon>
    </lineage>
</organism>
<dbReference type="Gene3D" id="1.10.287.130">
    <property type="match status" value="1"/>
</dbReference>
<evidence type="ECO:0000256" key="6">
    <source>
        <dbReference type="ARBA" id="ARBA00022777"/>
    </source>
</evidence>
<dbReference type="EMBL" id="CP029210">
    <property type="protein sequence ID" value="AWI53269.1"/>
    <property type="molecule type" value="Genomic_DNA"/>
</dbReference>
<dbReference type="SMART" id="SM00388">
    <property type="entry name" value="HisKA"/>
    <property type="match status" value="1"/>
</dbReference>
<dbReference type="PROSITE" id="PS50110">
    <property type="entry name" value="RESPONSE_REGULATORY"/>
    <property type="match status" value="1"/>
</dbReference>
<dbReference type="InterPro" id="IPR003594">
    <property type="entry name" value="HATPase_dom"/>
</dbReference>
<dbReference type="Gene3D" id="3.40.50.2300">
    <property type="match status" value="1"/>
</dbReference>
<sequence>MSDLRSAGMDPASLEGDSALSLIERKTALRILLIGALATLALWIGEGAMGVAASHDVWAQPALACFLLWQHVRLRRDHGALLSAQRQAAGGVATYFMLATVFALALNPDGVTTHWLATNFMWLPVISLLMHLTFPWRWAASISVLLTGAAALPAVWLWWYGAPGFHSDTTRSLIVNGLLMQITFLVSLIVVERFRHGIGLIVAGERDGPTDARQALAAWLNTHTEELARARDAAEAASKAKSRFLAVMSHELRTPLHAMLVSADLLADKGSLVGDAATEARLLRTIQSSGQHLLSLIDQVLEMSRIEAGRVEAARHPLDLRQLVQRAQAAVRPMAELKGLALEARIPDALPAMRLGDELRLTQVLINLMANACKFTTQGHVRLTVDALPETEVAQGWVRLSVEDTGPGMDEAEQRRVFEPFYQADTRATRQHGGAGLGLTISRELVLLMGGRITLHSRRGHGTCLQVDLPLPVLDETFPAPTPPAVSGPSLQGQLVLVVDDDEVNRMLIGEVLRGAGARVHTADNGQAALDHLRSHRPAVVLMDWRMPGMDGLTATLKLREGEAGELSRDVPVIGLTANAFAEDRHACLAAGMNEVMTKPVDRHRLLAELAHWAETASPPEVLQPRELGPG</sequence>
<dbReference type="PRINTS" id="PR00344">
    <property type="entry name" value="BCTRLSENSOR"/>
</dbReference>
<dbReference type="EC" id="2.7.13.3" evidence="2"/>
<dbReference type="SMART" id="SM00387">
    <property type="entry name" value="HATPase_c"/>
    <property type="match status" value="1"/>
</dbReference>
<reference evidence="15 16" key="1">
    <citation type="submission" date="2018-05" db="EMBL/GenBank/DDBJ databases">
        <title>complete genome sequence of Aquabacterium olei NBRC 110486.</title>
        <authorList>
            <person name="Tang B."/>
            <person name="Chang J."/>
            <person name="Zhang L."/>
            <person name="Yang H."/>
        </authorList>
    </citation>
    <scope>NUCLEOTIDE SEQUENCE [LARGE SCALE GENOMIC DNA]</scope>
    <source>
        <strain evidence="15 16">NBRC 110486</strain>
    </source>
</reference>
<evidence type="ECO:0000256" key="3">
    <source>
        <dbReference type="ARBA" id="ARBA00022553"/>
    </source>
</evidence>
<keyword evidence="12" id="KW-1133">Transmembrane helix</keyword>
<dbReference type="PANTHER" id="PTHR43047">
    <property type="entry name" value="TWO-COMPONENT HISTIDINE PROTEIN KINASE"/>
    <property type="match status" value="1"/>
</dbReference>
<dbReference type="InterPro" id="IPR011006">
    <property type="entry name" value="CheY-like_superfamily"/>
</dbReference>
<dbReference type="InterPro" id="IPR036097">
    <property type="entry name" value="HisK_dim/P_sf"/>
</dbReference>
<evidence type="ECO:0000256" key="7">
    <source>
        <dbReference type="ARBA" id="ARBA00023012"/>
    </source>
</evidence>
<evidence type="ECO:0000313" key="16">
    <source>
        <dbReference type="Proteomes" id="UP000244892"/>
    </source>
</evidence>
<dbReference type="SUPFAM" id="SSF52172">
    <property type="entry name" value="CheY-like"/>
    <property type="match status" value="1"/>
</dbReference>
<dbReference type="Pfam" id="PF00072">
    <property type="entry name" value="Response_reg"/>
    <property type="match status" value="1"/>
</dbReference>
<evidence type="ECO:0000256" key="2">
    <source>
        <dbReference type="ARBA" id="ARBA00012438"/>
    </source>
</evidence>
<proteinExistence type="predicted"/>
<keyword evidence="8" id="KW-0843">Virulence</keyword>
<evidence type="ECO:0000259" key="14">
    <source>
        <dbReference type="PROSITE" id="PS50110"/>
    </source>
</evidence>
<evidence type="ECO:0000256" key="8">
    <source>
        <dbReference type="ARBA" id="ARBA00023026"/>
    </source>
</evidence>
<dbReference type="SUPFAM" id="SSF55874">
    <property type="entry name" value="ATPase domain of HSP90 chaperone/DNA topoisomerase II/histidine kinase"/>
    <property type="match status" value="1"/>
</dbReference>
<keyword evidence="12" id="KW-0472">Membrane</keyword>
<dbReference type="CDD" id="cd16922">
    <property type="entry name" value="HATPase_EvgS-ArcB-TorS-like"/>
    <property type="match status" value="1"/>
</dbReference>
<dbReference type="KEGG" id="aon:DEH84_07375"/>
<keyword evidence="16" id="KW-1185">Reference proteome</keyword>
<evidence type="ECO:0000256" key="11">
    <source>
        <dbReference type="PROSITE-ProRule" id="PRU00169"/>
    </source>
</evidence>
<evidence type="ECO:0000313" key="15">
    <source>
        <dbReference type="EMBL" id="AWI53269.1"/>
    </source>
</evidence>
<dbReference type="CDD" id="cd00082">
    <property type="entry name" value="HisKA"/>
    <property type="match status" value="1"/>
</dbReference>
<evidence type="ECO:0000256" key="1">
    <source>
        <dbReference type="ARBA" id="ARBA00000085"/>
    </source>
</evidence>
<dbReference type="FunFam" id="3.30.565.10:FF:000010">
    <property type="entry name" value="Sensor histidine kinase RcsC"/>
    <property type="match status" value="1"/>
</dbReference>
<feature type="transmembrane region" description="Helical" evidence="12">
    <location>
        <begin position="139"/>
        <end position="161"/>
    </location>
</feature>
<evidence type="ECO:0000256" key="10">
    <source>
        <dbReference type="ARBA" id="ARBA00070152"/>
    </source>
</evidence>
<dbReference type="SMART" id="SM00448">
    <property type="entry name" value="REC"/>
    <property type="match status" value="1"/>
</dbReference>
<keyword evidence="6" id="KW-0418">Kinase</keyword>
<feature type="transmembrane region" description="Helical" evidence="12">
    <location>
        <begin position="173"/>
        <end position="191"/>
    </location>
</feature>
<dbReference type="Gene3D" id="3.30.565.10">
    <property type="entry name" value="Histidine kinase-like ATPase, C-terminal domain"/>
    <property type="match status" value="1"/>
</dbReference>
<evidence type="ECO:0000256" key="4">
    <source>
        <dbReference type="ARBA" id="ARBA00022679"/>
    </source>
</evidence>
<dbReference type="InterPro" id="IPR004358">
    <property type="entry name" value="Sig_transdc_His_kin-like_C"/>
</dbReference>
<keyword evidence="4" id="KW-0808">Transferase</keyword>
<comment type="catalytic activity">
    <reaction evidence="1">
        <text>ATP + protein L-histidine = ADP + protein N-phospho-L-histidine.</text>
        <dbReference type="EC" id="2.7.13.3"/>
    </reaction>
</comment>
<feature type="modified residue" description="4-aspartylphosphate" evidence="11">
    <location>
        <position position="544"/>
    </location>
</feature>
<dbReference type="InterPro" id="IPR003661">
    <property type="entry name" value="HisK_dim/P_dom"/>
</dbReference>
<dbReference type="InterPro" id="IPR005467">
    <property type="entry name" value="His_kinase_dom"/>
</dbReference>
<keyword evidence="12" id="KW-0812">Transmembrane</keyword>
<protein>
    <recommendedName>
        <fullName evidence="10">Virulence sensor protein BvgS</fullName>
        <ecNumber evidence="2">2.7.13.3</ecNumber>
    </recommendedName>
</protein>
<feature type="domain" description="Response regulatory" evidence="14">
    <location>
        <begin position="495"/>
        <end position="614"/>
    </location>
</feature>
<dbReference type="PROSITE" id="PS50109">
    <property type="entry name" value="HIS_KIN"/>
    <property type="match status" value="1"/>
</dbReference>
<keyword evidence="5" id="KW-0732">Signal</keyword>
<dbReference type="Proteomes" id="UP000244892">
    <property type="component" value="Chromosome"/>
</dbReference>
<keyword evidence="7" id="KW-0902">Two-component regulatory system</keyword>
<name>A0A2U8FQH4_9BURK</name>
<dbReference type="InterPro" id="IPR036890">
    <property type="entry name" value="HATPase_C_sf"/>
</dbReference>
<feature type="transmembrane region" description="Helical" evidence="12">
    <location>
        <begin position="27"/>
        <end position="45"/>
    </location>
</feature>
<dbReference type="AlphaFoldDB" id="A0A2U8FQH4"/>
<dbReference type="SUPFAM" id="SSF47384">
    <property type="entry name" value="Homodimeric domain of signal transducing histidine kinase"/>
    <property type="match status" value="1"/>
</dbReference>
<keyword evidence="3 11" id="KW-0597">Phosphoprotein</keyword>
<feature type="transmembrane region" description="Helical" evidence="12">
    <location>
        <begin position="112"/>
        <end position="132"/>
    </location>
</feature>
<accession>A0A2U8FQH4</accession>
<feature type="domain" description="Histidine kinase" evidence="13">
    <location>
        <begin position="247"/>
        <end position="473"/>
    </location>
</feature>
<dbReference type="GO" id="GO:0000155">
    <property type="term" value="F:phosphorelay sensor kinase activity"/>
    <property type="evidence" value="ECO:0007669"/>
    <property type="project" value="InterPro"/>
</dbReference>
<gene>
    <name evidence="15" type="ORF">DEH84_07375</name>
</gene>
<comment type="function">
    <text evidence="9">Member of the two-component regulatory system BvgS/BvgA. Phosphorylates BvgA via a four-step phosphorelay in response to environmental signals.</text>
</comment>
<dbReference type="Pfam" id="PF00512">
    <property type="entry name" value="HisKA"/>
    <property type="match status" value="1"/>
</dbReference>
<dbReference type="CDD" id="cd17546">
    <property type="entry name" value="REC_hyHK_CKI1_RcsC-like"/>
    <property type="match status" value="1"/>
</dbReference>
<dbReference type="PANTHER" id="PTHR43047:SF64">
    <property type="entry name" value="HISTIDINE KINASE CONTAINING CHEY-HOMOLOGOUS RECEIVER DOMAIN AND PAS DOMAIN-RELATED"/>
    <property type="match status" value="1"/>
</dbReference>
<feature type="transmembrane region" description="Helical" evidence="12">
    <location>
        <begin position="86"/>
        <end position="106"/>
    </location>
</feature>